<comment type="caution">
    <text evidence="4">The sequence shown here is derived from an EMBL/GenBank/DDBJ whole genome shotgun (WGS) entry which is preliminary data.</text>
</comment>
<name>A0A017H7B3_9FUSO</name>
<dbReference type="Pfam" id="PF00005">
    <property type="entry name" value="ABC_tran"/>
    <property type="match status" value="1"/>
</dbReference>
<dbReference type="SMART" id="SM00382">
    <property type="entry name" value="AAA"/>
    <property type="match status" value="1"/>
</dbReference>
<dbReference type="PROSITE" id="PS00211">
    <property type="entry name" value="ABC_TRANSPORTER_1"/>
    <property type="match status" value="1"/>
</dbReference>
<keyword evidence="2" id="KW-0547">Nucleotide-binding</keyword>
<dbReference type="PANTHER" id="PTHR24220:SF662">
    <property type="entry name" value="ABC TRANSPORTER ATP-BINDING PROTEIN"/>
    <property type="match status" value="1"/>
</dbReference>
<evidence type="ECO:0000256" key="1">
    <source>
        <dbReference type="ARBA" id="ARBA00022448"/>
    </source>
</evidence>
<dbReference type="GO" id="GO:0005524">
    <property type="term" value="F:ATP binding"/>
    <property type="evidence" value="ECO:0007669"/>
    <property type="project" value="UniProtKB-KW"/>
</dbReference>
<evidence type="ECO:0000313" key="4">
    <source>
        <dbReference type="EMBL" id="KID49856.1"/>
    </source>
</evidence>
<protein>
    <submittedName>
        <fullName evidence="4">ABC transporter ATP-binding protein</fullName>
    </submittedName>
</protein>
<dbReference type="GeneID" id="75075685"/>
<dbReference type="SUPFAM" id="SSF52540">
    <property type="entry name" value="P-loop containing nucleoside triphosphate hydrolases"/>
    <property type="match status" value="1"/>
</dbReference>
<evidence type="ECO:0000256" key="3">
    <source>
        <dbReference type="ARBA" id="ARBA00022840"/>
    </source>
</evidence>
<gene>
    <name evidence="4" type="ORF">C095_03505</name>
</gene>
<dbReference type="GO" id="GO:0022857">
    <property type="term" value="F:transmembrane transporter activity"/>
    <property type="evidence" value="ECO:0007669"/>
    <property type="project" value="TreeGrafter"/>
</dbReference>
<dbReference type="AlphaFoldDB" id="A0A017H7B3"/>
<dbReference type="PROSITE" id="PS50893">
    <property type="entry name" value="ABC_TRANSPORTER_2"/>
    <property type="match status" value="1"/>
</dbReference>
<evidence type="ECO:0000313" key="5">
    <source>
        <dbReference type="Proteomes" id="UP000031184"/>
    </source>
</evidence>
<accession>A0A017H7B3</accession>
<dbReference type="PANTHER" id="PTHR24220">
    <property type="entry name" value="IMPORT ATP-BINDING PROTEIN"/>
    <property type="match status" value="1"/>
</dbReference>
<sequence length="227" mass="25523">MLEIKNISKSYTRANKAFFAVKDVSLEIKRGDFIHIIGRSGSGKSTFLNIVAGLLSADSGELLFEGQNYILLEDEEKSIFRNKTIGFIPQSPALLSYLTVLENIRLAYDLYHTDGSSEEKARYFLKELRLEHLADSYPKELSGGELRRVIILRALITDIQILIADEPTSDLDIEASKEVMELLQKLNERGLTILIVTHELDTLKYGKSIYTMSEGVLSPGNHLSKMP</sequence>
<dbReference type="Proteomes" id="UP000031184">
    <property type="component" value="Unassembled WGS sequence"/>
</dbReference>
<keyword evidence="1" id="KW-0813">Transport</keyword>
<reference evidence="4 5" key="1">
    <citation type="submission" date="2013-08" db="EMBL/GenBank/DDBJ databases">
        <title>An opportunistic ruminal bacterium that causes liver abscesses in cattle.</title>
        <authorList>
            <person name="Benahmed F.H."/>
            <person name="Rasmussen M."/>
            <person name="Harbottle H."/>
            <person name="Soppet D."/>
            <person name="Nagaraja T.G."/>
            <person name="Davidson M."/>
        </authorList>
    </citation>
    <scope>NUCLEOTIDE SEQUENCE [LARGE SCALE GENOMIC DNA]</scope>
    <source>
        <strain evidence="4 5">B35</strain>
    </source>
</reference>
<dbReference type="GO" id="GO:0005886">
    <property type="term" value="C:plasma membrane"/>
    <property type="evidence" value="ECO:0007669"/>
    <property type="project" value="TreeGrafter"/>
</dbReference>
<dbReference type="InterPro" id="IPR017871">
    <property type="entry name" value="ABC_transporter-like_CS"/>
</dbReference>
<evidence type="ECO:0000256" key="2">
    <source>
        <dbReference type="ARBA" id="ARBA00022741"/>
    </source>
</evidence>
<organism evidence="4 5">
    <name type="scientific">Fusobacterium necrophorum subsp. funduliforme B35</name>
    <dbReference type="NCBI Taxonomy" id="1226633"/>
    <lineage>
        <taxon>Bacteria</taxon>
        <taxon>Fusobacteriati</taxon>
        <taxon>Fusobacteriota</taxon>
        <taxon>Fusobacteriia</taxon>
        <taxon>Fusobacteriales</taxon>
        <taxon>Fusobacteriaceae</taxon>
        <taxon>Fusobacterium</taxon>
    </lineage>
</organism>
<dbReference type="InterPro" id="IPR003593">
    <property type="entry name" value="AAA+_ATPase"/>
</dbReference>
<dbReference type="GO" id="GO:0016887">
    <property type="term" value="F:ATP hydrolysis activity"/>
    <property type="evidence" value="ECO:0007669"/>
    <property type="project" value="InterPro"/>
</dbReference>
<dbReference type="PATRIC" id="fig|1226633.4.peg.704"/>
<dbReference type="CDD" id="cd03255">
    <property type="entry name" value="ABC_MJ0796_LolCDE_FtsE"/>
    <property type="match status" value="1"/>
</dbReference>
<dbReference type="InterPro" id="IPR017911">
    <property type="entry name" value="MacB-like_ATP-bd"/>
</dbReference>
<dbReference type="InterPro" id="IPR027417">
    <property type="entry name" value="P-loop_NTPase"/>
</dbReference>
<dbReference type="InterPro" id="IPR003439">
    <property type="entry name" value="ABC_transporter-like_ATP-bd"/>
</dbReference>
<dbReference type="Gene3D" id="3.40.50.300">
    <property type="entry name" value="P-loop containing nucleotide triphosphate hydrolases"/>
    <property type="match status" value="1"/>
</dbReference>
<proteinExistence type="predicted"/>
<dbReference type="EMBL" id="AUZI01000011">
    <property type="protein sequence ID" value="KID49856.1"/>
    <property type="molecule type" value="Genomic_DNA"/>
</dbReference>
<dbReference type="InterPro" id="IPR015854">
    <property type="entry name" value="ABC_transpr_LolD-like"/>
</dbReference>
<dbReference type="OrthoDB" id="9802264at2"/>
<dbReference type="RefSeq" id="WP_005954461.1">
    <property type="nucleotide sequence ID" value="NZ_AOJP01000001.1"/>
</dbReference>
<keyword evidence="3 4" id="KW-0067">ATP-binding</keyword>